<proteinExistence type="predicted"/>
<name>A0A9Q4PVW3_9EURY</name>
<keyword evidence="3" id="KW-1185">Reference proteome</keyword>
<accession>A0A9Q4PVW3</accession>
<sequence>MGIFKKLALAAGIILIVIVSVLFIGLYFVSQDLGGTIYLSETPGDNITSEIVEVSEDDFKRYPQLRELFENIDRDGGEFISSVRVQGKAIDEIRSKYSVEDCIEGGHKYKAMYWNGSYYSMLIARS</sequence>
<protein>
    <submittedName>
        <fullName evidence="2">Uncharacterized protein</fullName>
    </submittedName>
</protein>
<organism evidence="2 3">
    <name type="scientific">Methanogenium marinum</name>
    <dbReference type="NCBI Taxonomy" id="348610"/>
    <lineage>
        <taxon>Archaea</taxon>
        <taxon>Methanobacteriati</taxon>
        <taxon>Methanobacteriota</taxon>
        <taxon>Stenosarchaea group</taxon>
        <taxon>Methanomicrobia</taxon>
        <taxon>Methanomicrobiales</taxon>
        <taxon>Methanomicrobiaceae</taxon>
        <taxon>Methanogenium</taxon>
    </lineage>
</organism>
<dbReference type="AlphaFoldDB" id="A0A9Q4PVW3"/>
<evidence type="ECO:0000313" key="3">
    <source>
        <dbReference type="Proteomes" id="UP001143747"/>
    </source>
</evidence>
<gene>
    <name evidence="2" type="ORF">L0665_05200</name>
</gene>
<comment type="caution">
    <text evidence="2">The sequence shown here is derived from an EMBL/GenBank/DDBJ whole genome shotgun (WGS) entry which is preliminary data.</text>
</comment>
<evidence type="ECO:0000313" key="2">
    <source>
        <dbReference type="EMBL" id="MDE4908004.1"/>
    </source>
</evidence>
<dbReference type="EMBL" id="JAKELO010000002">
    <property type="protein sequence ID" value="MDE4908004.1"/>
    <property type="molecule type" value="Genomic_DNA"/>
</dbReference>
<keyword evidence="1" id="KW-0472">Membrane</keyword>
<dbReference type="RefSeq" id="WP_274924643.1">
    <property type="nucleotide sequence ID" value="NZ_JAKELO010000002.1"/>
</dbReference>
<reference evidence="2" key="1">
    <citation type="submission" date="2022-01" db="EMBL/GenBank/DDBJ databases">
        <title>Draft genome of Methanogenium marinum DSM 15558.</title>
        <authorList>
            <person name="Chen S.-C."/>
            <person name="You Y.-T."/>
        </authorList>
    </citation>
    <scope>NUCLEOTIDE SEQUENCE</scope>
    <source>
        <strain evidence="2">DSM 15558</strain>
    </source>
</reference>
<dbReference type="Proteomes" id="UP001143747">
    <property type="component" value="Unassembled WGS sequence"/>
</dbReference>
<keyword evidence="1" id="KW-1133">Transmembrane helix</keyword>
<keyword evidence="1" id="KW-0812">Transmembrane</keyword>
<feature type="transmembrane region" description="Helical" evidence="1">
    <location>
        <begin position="7"/>
        <end position="29"/>
    </location>
</feature>
<evidence type="ECO:0000256" key="1">
    <source>
        <dbReference type="SAM" id="Phobius"/>
    </source>
</evidence>